<dbReference type="EMBL" id="JBHSFG010000057">
    <property type="protein sequence ID" value="MFC4469043.1"/>
    <property type="molecule type" value="Genomic_DNA"/>
</dbReference>
<evidence type="ECO:0000313" key="1">
    <source>
        <dbReference type="EMBL" id="MFC4469043.1"/>
    </source>
</evidence>
<name>A0ABV8YYC3_9ACTN</name>
<dbReference type="Proteomes" id="UP001596012">
    <property type="component" value="Unassembled WGS sequence"/>
</dbReference>
<accession>A0ABV8YYC3</accession>
<organism evidence="1 2">
    <name type="scientific">Streptomyces xiangluensis</name>
    <dbReference type="NCBI Taxonomy" id="2665720"/>
    <lineage>
        <taxon>Bacteria</taxon>
        <taxon>Bacillati</taxon>
        <taxon>Actinomycetota</taxon>
        <taxon>Actinomycetes</taxon>
        <taxon>Kitasatosporales</taxon>
        <taxon>Streptomycetaceae</taxon>
        <taxon>Streptomyces</taxon>
    </lineage>
</organism>
<dbReference type="RefSeq" id="WP_386347362.1">
    <property type="nucleotide sequence ID" value="NZ_JBHSFG010000057.1"/>
</dbReference>
<comment type="caution">
    <text evidence="1">The sequence shown here is derived from an EMBL/GenBank/DDBJ whole genome shotgun (WGS) entry which is preliminary data.</text>
</comment>
<sequence length="75" mass="7539">MPIPTHGVRGGAHGAGNLLIRRIGQRRTEGLGPGLAGSPSIAASGMLFLSESANAAKLLDIALVIAGMGRFNTCA</sequence>
<protein>
    <submittedName>
        <fullName evidence="1">Uncharacterized protein</fullName>
    </submittedName>
</protein>
<evidence type="ECO:0000313" key="2">
    <source>
        <dbReference type="Proteomes" id="UP001596012"/>
    </source>
</evidence>
<proteinExistence type="predicted"/>
<reference evidence="2" key="1">
    <citation type="journal article" date="2019" name="Int. J. Syst. Evol. Microbiol.">
        <title>The Global Catalogue of Microorganisms (GCM) 10K type strain sequencing project: providing services to taxonomists for standard genome sequencing and annotation.</title>
        <authorList>
            <consortium name="The Broad Institute Genomics Platform"/>
            <consortium name="The Broad Institute Genome Sequencing Center for Infectious Disease"/>
            <person name="Wu L."/>
            <person name="Ma J."/>
        </authorList>
    </citation>
    <scope>NUCLEOTIDE SEQUENCE [LARGE SCALE GENOMIC DNA]</scope>
    <source>
        <strain evidence="2">DT43</strain>
    </source>
</reference>
<keyword evidence="2" id="KW-1185">Reference proteome</keyword>
<gene>
    <name evidence="1" type="ORF">ACFPH6_31760</name>
</gene>